<keyword evidence="2" id="KW-1133">Transmembrane helix</keyword>
<proteinExistence type="predicted"/>
<evidence type="ECO:0000256" key="2">
    <source>
        <dbReference type="SAM" id="Phobius"/>
    </source>
</evidence>
<gene>
    <name evidence="5" type="ORF">SOCE836_084950</name>
</gene>
<feature type="chain" id="PRO_5020643096" description="PEGA domain-containing protein" evidence="3">
    <location>
        <begin position="26"/>
        <end position="492"/>
    </location>
</feature>
<dbReference type="PROSITE" id="PS50005">
    <property type="entry name" value="TPR"/>
    <property type="match status" value="1"/>
</dbReference>
<keyword evidence="2" id="KW-0812">Transmembrane</keyword>
<dbReference type="AlphaFoldDB" id="A0A4P2R0Y3"/>
<evidence type="ECO:0000313" key="5">
    <source>
        <dbReference type="EMBL" id="AUX36288.1"/>
    </source>
</evidence>
<sequence>MRRFPARVMAGWILALALLGAKAGAEPPEDTAQSDMSGDEAAARAHFEKGVARFDKREYREALEEFRKSLGHKKTRNAMGYVASCLKQLGQYDDALEQYETMRREYPKLPPRTEAMVAADMAELAGLVGTLVLRGDVPAGASLLVDDRFRGRLPLDKPLRLSVGSRAVRVEKEGFAPITRTVEVQGGRENVVELVAKSRKGRLRVSERHNWPLAIEIDGKATGAVTPWEGLLDPGEHTVRLRGFLDEEALLACEVPGAKPGEKREAARQGAKMESGVETVSVRLYDVAEVMLGAEDRDASLKVESVPRGATLWIDGKEAGQTPWEGRLPLGDHRIDVRAEGYIGVRQDVKLERRKQREVTVALDRVPQEPGFWTAEFWTARKVGATAAYGAGVLGLGVFAVSGALALNTSADLKEACPGGLCPRDRAGQKERAHALGVTALAGLIAGGAGAVTGTVVLLTVHPKGEERRVRTAATAWKVGLGPLGFSVGGSF</sequence>
<dbReference type="InterPro" id="IPR019734">
    <property type="entry name" value="TPR_rpt"/>
</dbReference>
<accession>A0A4P2R0Y3</accession>
<dbReference type="InterPro" id="IPR013229">
    <property type="entry name" value="PEGA"/>
</dbReference>
<organism evidence="5 6">
    <name type="scientific">Sorangium cellulosum</name>
    <name type="common">Polyangium cellulosum</name>
    <dbReference type="NCBI Taxonomy" id="56"/>
    <lineage>
        <taxon>Bacteria</taxon>
        <taxon>Pseudomonadati</taxon>
        <taxon>Myxococcota</taxon>
        <taxon>Polyangia</taxon>
        <taxon>Polyangiales</taxon>
        <taxon>Polyangiaceae</taxon>
        <taxon>Sorangium</taxon>
    </lineage>
</organism>
<feature type="repeat" description="TPR" evidence="1">
    <location>
        <begin position="43"/>
        <end position="76"/>
    </location>
</feature>
<evidence type="ECO:0000313" key="6">
    <source>
        <dbReference type="Proteomes" id="UP000295497"/>
    </source>
</evidence>
<feature type="domain" description="PEGA" evidence="4">
    <location>
        <begin position="137"/>
        <end position="189"/>
    </location>
</feature>
<feature type="signal peptide" evidence="3">
    <location>
        <begin position="1"/>
        <end position="25"/>
    </location>
</feature>
<evidence type="ECO:0000256" key="1">
    <source>
        <dbReference type="PROSITE-ProRule" id="PRU00339"/>
    </source>
</evidence>
<keyword evidence="2" id="KW-0472">Membrane</keyword>
<keyword evidence="1" id="KW-0802">TPR repeat</keyword>
<dbReference type="EMBL" id="CP012672">
    <property type="protein sequence ID" value="AUX36288.1"/>
    <property type="molecule type" value="Genomic_DNA"/>
</dbReference>
<evidence type="ECO:0000259" key="4">
    <source>
        <dbReference type="Pfam" id="PF08308"/>
    </source>
</evidence>
<protein>
    <recommendedName>
        <fullName evidence="4">PEGA domain-containing protein</fullName>
    </recommendedName>
</protein>
<dbReference type="InterPro" id="IPR011990">
    <property type="entry name" value="TPR-like_helical_dom_sf"/>
</dbReference>
<feature type="domain" description="PEGA" evidence="4">
    <location>
        <begin position="300"/>
        <end position="365"/>
    </location>
</feature>
<dbReference type="PANTHER" id="PTHR36194">
    <property type="entry name" value="S-LAYER-LIKE PROTEIN"/>
    <property type="match status" value="1"/>
</dbReference>
<name>A0A4P2R0Y3_SORCE</name>
<dbReference type="Pfam" id="PF08308">
    <property type="entry name" value="PEGA"/>
    <property type="match status" value="2"/>
</dbReference>
<reference evidence="5 6" key="1">
    <citation type="submission" date="2015-09" db="EMBL/GenBank/DDBJ databases">
        <title>Sorangium comparison.</title>
        <authorList>
            <person name="Zaburannyi N."/>
            <person name="Bunk B."/>
            <person name="Overmann J."/>
            <person name="Mueller R."/>
        </authorList>
    </citation>
    <scope>NUCLEOTIDE SEQUENCE [LARGE SCALE GENOMIC DNA]</scope>
    <source>
        <strain evidence="5 6">So ce836</strain>
    </source>
</reference>
<feature type="transmembrane region" description="Helical" evidence="2">
    <location>
        <begin position="435"/>
        <end position="461"/>
    </location>
</feature>
<keyword evidence="3" id="KW-0732">Signal</keyword>
<dbReference type="PANTHER" id="PTHR36194:SF1">
    <property type="entry name" value="S-LAYER-LIKE PROTEIN"/>
    <property type="match status" value="1"/>
</dbReference>
<dbReference type="Gene3D" id="1.25.40.10">
    <property type="entry name" value="Tetratricopeptide repeat domain"/>
    <property type="match status" value="1"/>
</dbReference>
<dbReference type="Proteomes" id="UP000295497">
    <property type="component" value="Chromosome"/>
</dbReference>
<dbReference type="SUPFAM" id="SSF48452">
    <property type="entry name" value="TPR-like"/>
    <property type="match status" value="1"/>
</dbReference>
<evidence type="ECO:0000256" key="3">
    <source>
        <dbReference type="SAM" id="SignalP"/>
    </source>
</evidence>